<dbReference type="Pfam" id="PF13527">
    <property type="entry name" value="Acetyltransf_9"/>
    <property type="match status" value="1"/>
</dbReference>
<dbReference type="Pfam" id="PF13530">
    <property type="entry name" value="SCP2_2"/>
    <property type="match status" value="1"/>
</dbReference>
<dbReference type="GO" id="GO:0034069">
    <property type="term" value="F:aminoglycoside N-acetyltransferase activity"/>
    <property type="evidence" value="ECO:0007669"/>
    <property type="project" value="TreeGrafter"/>
</dbReference>
<proteinExistence type="predicted"/>
<evidence type="ECO:0000313" key="2">
    <source>
        <dbReference type="EMBL" id="CEI81685.1"/>
    </source>
</evidence>
<dbReference type="PANTHER" id="PTHR37817">
    <property type="entry name" value="N-ACETYLTRANSFERASE EIS"/>
    <property type="match status" value="1"/>
</dbReference>
<dbReference type="CDD" id="cd04301">
    <property type="entry name" value="NAT_SF"/>
    <property type="match status" value="1"/>
</dbReference>
<dbReference type="GO" id="GO:0030649">
    <property type="term" value="P:aminoglycoside antibiotic catabolic process"/>
    <property type="evidence" value="ECO:0007669"/>
    <property type="project" value="TreeGrafter"/>
</dbReference>
<keyword evidence="3" id="KW-1185">Reference proteome</keyword>
<feature type="domain" description="N-acetyltransferase" evidence="1">
    <location>
        <begin position="1"/>
        <end position="145"/>
    </location>
</feature>
<dbReference type="SUPFAM" id="SSF55718">
    <property type="entry name" value="SCP-like"/>
    <property type="match status" value="1"/>
</dbReference>
<dbReference type="Pfam" id="PF17668">
    <property type="entry name" value="Acetyltransf_17"/>
    <property type="match status" value="1"/>
</dbReference>
<reference evidence="2 3" key="1">
    <citation type="submission" date="2014-11" db="EMBL/GenBank/DDBJ databases">
        <authorList>
            <person name="Urmite Genomes Urmite Genomes"/>
        </authorList>
    </citation>
    <scope>NUCLEOTIDE SEQUENCE [LARGE SCALE GENOMIC DNA]</scope>
    <source>
        <strain evidence="2 3">Oc5</strain>
    </source>
</reference>
<dbReference type="EMBL" id="CDGG01000001">
    <property type="protein sequence ID" value="CEI81685.1"/>
    <property type="molecule type" value="Genomic_DNA"/>
</dbReference>
<dbReference type="SUPFAM" id="SSF55729">
    <property type="entry name" value="Acyl-CoA N-acyltransferases (Nat)"/>
    <property type="match status" value="1"/>
</dbReference>
<sequence length="391" mass="45176">MIKQIPVTNDEIYDLSAFAFQVTPAPGEIEKKKEAKKNETVWGWVEGENLAAKVHLIPLETRIHGKVIKTGGIASVATWPEYRRKGAVRQLLIHALGEMKKAGYLVSYLAPFSVPFYRKFGWEMTINEMQFTIPMEHVPKYKDITGCVRRMKKGEEAILKEVYHAYTEQYTGMLVRDNHWWEHKIFSKEELITAISYDDAGKADGYVRYQVKNSKLDIDEWAAVTPESKKRLLQFIANHDSMANEVQMTLPDDDLFPLFLEEPRAKQEQKPYFMTRVVDVEAFLKVYPFLTPAEKEESFRLKVEDGVLEENSGVYQIYFQNGSHYAEKTEETAGENVTASVTIQQLTMILLGKQTLEQLYQQAFISGELKNMIKLDTYLPKKKHPYLADFF</sequence>
<dbReference type="Proteomes" id="UP000040453">
    <property type="component" value="Unassembled WGS sequence"/>
</dbReference>
<dbReference type="Gene3D" id="3.30.1050.10">
    <property type="entry name" value="SCP2 sterol-binding domain"/>
    <property type="match status" value="1"/>
</dbReference>
<dbReference type="STRING" id="545501.BN997_01520"/>
<dbReference type="OrthoDB" id="9768284at2"/>
<dbReference type="PANTHER" id="PTHR37817:SF1">
    <property type="entry name" value="N-ACETYLTRANSFERASE EIS"/>
    <property type="match status" value="1"/>
</dbReference>
<dbReference type="InterPro" id="IPR036527">
    <property type="entry name" value="SCP2_sterol-bd_dom_sf"/>
</dbReference>
<evidence type="ECO:0000259" key="1">
    <source>
        <dbReference type="PROSITE" id="PS51186"/>
    </source>
</evidence>
<dbReference type="InterPro" id="IPR025559">
    <property type="entry name" value="Eis_dom"/>
</dbReference>
<name>A0A0A1M8M4_9BACI</name>
<dbReference type="Gene3D" id="3.40.630.30">
    <property type="match status" value="2"/>
</dbReference>
<dbReference type="InterPro" id="IPR000182">
    <property type="entry name" value="GNAT_dom"/>
</dbReference>
<dbReference type="PROSITE" id="PS51186">
    <property type="entry name" value="GNAT"/>
    <property type="match status" value="1"/>
</dbReference>
<evidence type="ECO:0000313" key="3">
    <source>
        <dbReference type="Proteomes" id="UP000040453"/>
    </source>
</evidence>
<gene>
    <name evidence="2" type="primary">eis</name>
    <name evidence="2" type="ORF">BN997_01520</name>
</gene>
<protein>
    <submittedName>
        <fullName evidence="2">Enhanced intracellular survival protein</fullName>
    </submittedName>
</protein>
<dbReference type="InterPro" id="IPR041380">
    <property type="entry name" value="Acetyltransf_17"/>
</dbReference>
<dbReference type="AlphaFoldDB" id="A0A0A1M8M4"/>
<dbReference type="RefSeq" id="WP_042530985.1">
    <property type="nucleotide sequence ID" value="NZ_CDGG01000001.1"/>
</dbReference>
<organism evidence="2 3">
    <name type="scientific">Oceanobacillus oncorhynchi</name>
    <dbReference type="NCBI Taxonomy" id="545501"/>
    <lineage>
        <taxon>Bacteria</taxon>
        <taxon>Bacillati</taxon>
        <taxon>Bacillota</taxon>
        <taxon>Bacilli</taxon>
        <taxon>Bacillales</taxon>
        <taxon>Bacillaceae</taxon>
        <taxon>Oceanobacillus</taxon>
    </lineage>
</organism>
<dbReference type="InterPro" id="IPR016181">
    <property type="entry name" value="Acyl_CoA_acyltransferase"/>
</dbReference>
<accession>A0A0A1M8M4</accession>
<dbReference type="InterPro" id="IPR051554">
    <property type="entry name" value="Acetyltransferase_Eis"/>
</dbReference>